<evidence type="ECO:0000313" key="2">
    <source>
        <dbReference type="EMBL" id="CRK98967.1"/>
    </source>
</evidence>
<gene>
    <name evidence="2" type="ORF">CLUMA_CG012125</name>
</gene>
<accession>A0A1J1IFB9</accession>
<feature type="region of interest" description="Disordered" evidence="1">
    <location>
        <begin position="85"/>
        <end position="104"/>
    </location>
</feature>
<organism evidence="2 3">
    <name type="scientific">Clunio marinus</name>
    <dbReference type="NCBI Taxonomy" id="568069"/>
    <lineage>
        <taxon>Eukaryota</taxon>
        <taxon>Metazoa</taxon>
        <taxon>Ecdysozoa</taxon>
        <taxon>Arthropoda</taxon>
        <taxon>Hexapoda</taxon>
        <taxon>Insecta</taxon>
        <taxon>Pterygota</taxon>
        <taxon>Neoptera</taxon>
        <taxon>Endopterygota</taxon>
        <taxon>Diptera</taxon>
        <taxon>Nematocera</taxon>
        <taxon>Chironomoidea</taxon>
        <taxon>Chironomidae</taxon>
        <taxon>Clunio</taxon>
    </lineage>
</organism>
<dbReference type="EMBL" id="CVRI01000048">
    <property type="protein sequence ID" value="CRK98967.1"/>
    <property type="molecule type" value="Genomic_DNA"/>
</dbReference>
<name>A0A1J1IFB9_9DIPT</name>
<reference evidence="2 3" key="1">
    <citation type="submission" date="2015-04" db="EMBL/GenBank/DDBJ databases">
        <authorList>
            <person name="Syromyatnikov M.Y."/>
            <person name="Popov V.N."/>
        </authorList>
    </citation>
    <scope>NUCLEOTIDE SEQUENCE [LARGE SCALE GENOMIC DNA]</scope>
</reference>
<proteinExistence type="predicted"/>
<evidence type="ECO:0000313" key="3">
    <source>
        <dbReference type="Proteomes" id="UP000183832"/>
    </source>
</evidence>
<dbReference type="AlphaFoldDB" id="A0A1J1IFB9"/>
<protein>
    <submittedName>
        <fullName evidence="2">CLUMA_CG012125, isoform A</fullName>
    </submittedName>
</protein>
<keyword evidence="3" id="KW-1185">Reference proteome</keyword>
<dbReference type="Proteomes" id="UP000183832">
    <property type="component" value="Unassembled WGS sequence"/>
</dbReference>
<evidence type="ECO:0000256" key="1">
    <source>
        <dbReference type="SAM" id="MobiDB-lite"/>
    </source>
</evidence>
<sequence length="104" mass="11996">MKLKILAEGVQLTSIVLTFYTKGTKKGILVMLSLISVILELVLKHFMNDELDSYDRFFDFSLLLFNVMPFSNSVLEFWQYIEPNNQSSDKSEEHNNNTSEIVIA</sequence>